<comment type="caution">
    <text evidence="1">The sequence shown here is derived from an EMBL/GenBank/DDBJ whole genome shotgun (WGS) entry which is preliminary data.</text>
</comment>
<evidence type="ECO:0000313" key="2">
    <source>
        <dbReference type="Proteomes" id="UP000237347"/>
    </source>
</evidence>
<gene>
    <name evidence="1" type="ORF">CFP56_027985</name>
</gene>
<sequence length="83" mass="9358">MEICTGLKWLSTQPINSSSRLACCTTEIKLVDDVVQYKFGEKSSVTLLSSGFSDVTFKSYNGYVEKDSQQKLGHYTIPNQWLL</sequence>
<name>A0AAW0JUK8_QUESU</name>
<dbReference type="EMBL" id="PKMF04000457">
    <property type="protein sequence ID" value="KAK7830717.1"/>
    <property type="molecule type" value="Genomic_DNA"/>
</dbReference>
<keyword evidence="2" id="KW-1185">Reference proteome</keyword>
<dbReference type="AlphaFoldDB" id="A0AAW0JUK8"/>
<dbReference type="Proteomes" id="UP000237347">
    <property type="component" value="Unassembled WGS sequence"/>
</dbReference>
<evidence type="ECO:0000313" key="1">
    <source>
        <dbReference type="EMBL" id="KAK7830717.1"/>
    </source>
</evidence>
<reference evidence="1 2" key="1">
    <citation type="journal article" date="2018" name="Sci. Data">
        <title>The draft genome sequence of cork oak.</title>
        <authorList>
            <person name="Ramos A.M."/>
            <person name="Usie A."/>
            <person name="Barbosa P."/>
            <person name="Barros P.M."/>
            <person name="Capote T."/>
            <person name="Chaves I."/>
            <person name="Simoes F."/>
            <person name="Abreu I."/>
            <person name="Carrasquinho I."/>
            <person name="Faro C."/>
            <person name="Guimaraes J.B."/>
            <person name="Mendonca D."/>
            <person name="Nobrega F."/>
            <person name="Rodrigues L."/>
            <person name="Saibo N.J.M."/>
            <person name="Varela M.C."/>
            <person name="Egas C."/>
            <person name="Matos J."/>
            <person name="Miguel C.M."/>
            <person name="Oliveira M.M."/>
            <person name="Ricardo C.P."/>
            <person name="Goncalves S."/>
        </authorList>
    </citation>
    <scope>NUCLEOTIDE SEQUENCE [LARGE SCALE GENOMIC DNA]</scope>
    <source>
        <strain evidence="2">cv. HL8</strain>
    </source>
</reference>
<proteinExistence type="predicted"/>
<accession>A0AAW0JUK8</accession>
<protein>
    <submittedName>
        <fullName evidence="1">Uncharacterized protein</fullName>
    </submittedName>
</protein>
<organism evidence="1 2">
    <name type="scientific">Quercus suber</name>
    <name type="common">Cork oak</name>
    <dbReference type="NCBI Taxonomy" id="58331"/>
    <lineage>
        <taxon>Eukaryota</taxon>
        <taxon>Viridiplantae</taxon>
        <taxon>Streptophyta</taxon>
        <taxon>Embryophyta</taxon>
        <taxon>Tracheophyta</taxon>
        <taxon>Spermatophyta</taxon>
        <taxon>Magnoliopsida</taxon>
        <taxon>eudicotyledons</taxon>
        <taxon>Gunneridae</taxon>
        <taxon>Pentapetalae</taxon>
        <taxon>rosids</taxon>
        <taxon>fabids</taxon>
        <taxon>Fagales</taxon>
        <taxon>Fagaceae</taxon>
        <taxon>Quercus</taxon>
    </lineage>
</organism>